<evidence type="ECO:0000256" key="10">
    <source>
        <dbReference type="ARBA" id="ARBA00031566"/>
    </source>
</evidence>
<evidence type="ECO:0000256" key="13">
    <source>
        <dbReference type="SAM" id="Phobius"/>
    </source>
</evidence>
<protein>
    <recommendedName>
        <fullName evidence="10">Beta-1,4-mannosyltransferase</fullName>
    </recommendedName>
    <alternativeName>
        <fullName evidence="11">GDP-Man:GlcNAc2-PP-dolichol mannosyltransferase</fullName>
    </alternativeName>
    <alternativeName>
        <fullName evidence="9">GDP-mannose-dolichol diphosphochitobiose mannosyltransferase</fullName>
    </alternativeName>
</protein>
<comment type="catalytic activity">
    <reaction evidence="12">
        <text>an N,N'-diacetylchitobiosyl-diphospho-di-trans,poly-cis-dolichol + GDP-alpha-D-mannose = a beta-D-Man-(1-&gt;4)-beta-D-GlcNAc-(1-&gt;4)-alpha-D-GlcNAc-diphospho-di-trans,poly-cis-dolichol + GDP + H(+)</text>
        <dbReference type="Rhea" id="RHEA:13865"/>
        <dbReference type="Rhea" id="RHEA-COMP:19510"/>
        <dbReference type="Rhea" id="RHEA-COMP:19511"/>
        <dbReference type="ChEBI" id="CHEBI:15378"/>
        <dbReference type="ChEBI" id="CHEBI:57269"/>
        <dbReference type="ChEBI" id="CHEBI:57527"/>
        <dbReference type="ChEBI" id="CHEBI:58189"/>
        <dbReference type="ChEBI" id="CHEBI:58472"/>
        <dbReference type="EC" id="2.4.1.142"/>
    </reaction>
    <physiologicalReaction direction="left-to-right" evidence="12">
        <dbReference type="Rhea" id="RHEA:13866"/>
    </physiologicalReaction>
</comment>
<keyword evidence="8 13" id="KW-0472">Membrane</keyword>
<proteinExistence type="predicted"/>
<evidence type="ECO:0000313" key="16">
    <source>
        <dbReference type="Proteomes" id="UP000242188"/>
    </source>
</evidence>
<sequence>MLFLGFILTLWPILFVLLYIVLNHIAKPRHSVCIIVLGDLGRSPRMLYHAKSFAKEGYEVDLVGYSGSKLHEDIQINRRISRHYLWEPPIFVKYVPRLLAYVLKVFWQSTSLGLQLLFLPKANYLLIQNPPSIPTLFVALIVCLLRGSFLLIDWHNYGFTILALTLGGDHPLVKFSKWYEKFFGRFSKANLCVTKAMRDDLKTWGISAETLYDRPADLFQEATVEERHDLFSKLSLAYPIFGSRNELEQDSTVFTYRSASGKIQYRNDRPALLVSSTSWTEDEDFGILLKTLQSKYEAVTSPEFKFVQSGRTLKYFCKGPLKEFYSQEIDSIEWKHIHFCLPWLEAEDYPVLLGSADLGVCLHMSSSGLDLPMKVVDMFGCGLPVCAVHYPCLSELVKHGHSGLIFKSSQELCNQLQELLESFPDDQKTLKKMRCNLKSFQAIRWHDNWKRTVLPLLKQHRKDKKKR</sequence>
<evidence type="ECO:0000256" key="2">
    <source>
        <dbReference type="ARBA" id="ARBA00004922"/>
    </source>
</evidence>
<dbReference type="InterPro" id="IPR026051">
    <property type="entry name" value="ALG1-like"/>
</dbReference>
<dbReference type="GO" id="GO:0005789">
    <property type="term" value="C:endoplasmic reticulum membrane"/>
    <property type="evidence" value="ECO:0007669"/>
    <property type="project" value="UniProtKB-SubCell"/>
</dbReference>
<evidence type="ECO:0000256" key="3">
    <source>
        <dbReference type="ARBA" id="ARBA00022676"/>
    </source>
</evidence>
<comment type="pathway">
    <text evidence="2">Protein modification; protein glycosylation.</text>
</comment>
<dbReference type="GO" id="GO:0004578">
    <property type="term" value="F:chitobiosyldiphosphodolichol beta-mannosyltransferase activity"/>
    <property type="evidence" value="ECO:0007669"/>
    <property type="project" value="UniProtKB-EC"/>
</dbReference>
<evidence type="ECO:0000256" key="5">
    <source>
        <dbReference type="ARBA" id="ARBA00022692"/>
    </source>
</evidence>
<evidence type="ECO:0000256" key="7">
    <source>
        <dbReference type="ARBA" id="ARBA00022989"/>
    </source>
</evidence>
<evidence type="ECO:0000256" key="9">
    <source>
        <dbReference type="ARBA" id="ARBA00031434"/>
    </source>
</evidence>
<accession>A0A210QCK8</accession>
<evidence type="ECO:0000256" key="12">
    <source>
        <dbReference type="ARBA" id="ARBA00045071"/>
    </source>
</evidence>
<feature type="domain" description="Glycosyl transferase family 1" evidence="14">
    <location>
        <begin position="297"/>
        <end position="434"/>
    </location>
</feature>
<keyword evidence="4 15" id="KW-0808">Transferase</keyword>
<evidence type="ECO:0000256" key="1">
    <source>
        <dbReference type="ARBA" id="ARBA00004389"/>
    </source>
</evidence>
<evidence type="ECO:0000256" key="4">
    <source>
        <dbReference type="ARBA" id="ARBA00022679"/>
    </source>
</evidence>
<evidence type="ECO:0000256" key="8">
    <source>
        <dbReference type="ARBA" id="ARBA00023136"/>
    </source>
</evidence>
<dbReference type="STRING" id="6573.A0A210QCK8"/>
<feature type="transmembrane region" description="Helical" evidence="13">
    <location>
        <begin position="131"/>
        <end position="152"/>
    </location>
</feature>
<keyword evidence="6" id="KW-0256">Endoplasmic reticulum</keyword>
<organism evidence="15 16">
    <name type="scientific">Mizuhopecten yessoensis</name>
    <name type="common">Japanese scallop</name>
    <name type="synonym">Patinopecten yessoensis</name>
    <dbReference type="NCBI Taxonomy" id="6573"/>
    <lineage>
        <taxon>Eukaryota</taxon>
        <taxon>Metazoa</taxon>
        <taxon>Spiralia</taxon>
        <taxon>Lophotrochozoa</taxon>
        <taxon>Mollusca</taxon>
        <taxon>Bivalvia</taxon>
        <taxon>Autobranchia</taxon>
        <taxon>Pteriomorphia</taxon>
        <taxon>Pectinida</taxon>
        <taxon>Pectinoidea</taxon>
        <taxon>Pectinidae</taxon>
        <taxon>Mizuhopecten</taxon>
    </lineage>
</organism>
<feature type="transmembrane region" description="Helical" evidence="13">
    <location>
        <begin position="6"/>
        <end position="22"/>
    </location>
</feature>
<dbReference type="Gene3D" id="3.40.50.2000">
    <property type="entry name" value="Glycogen Phosphorylase B"/>
    <property type="match status" value="1"/>
</dbReference>
<evidence type="ECO:0000256" key="6">
    <source>
        <dbReference type="ARBA" id="ARBA00022824"/>
    </source>
</evidence>
<dbReference type="PANTHER" id="PTHR13036:SF0">
    <property type="entry name" value="CHITOBIOSYLDIPHOSPHODOLICHOL BETA-MANNOSYLTRANSFERASE"/>
    <property type="match status" value="1"/>
</dbReference>
<comment type="caution">
    <text evidence="15">The sequence shown here is derived from an EMBL/GenBank/DDBJ whole genome shotgun (WGS) entry which is preliminary data.</text>
</comment>
<keyword evidence="5 13" id="KW-0812">Transmembrane</keyword>
<name>A0A210QCK8_MIZYE</name>
<keyword evidence="3 15" id="KW-0328">Glycosyltransferase</keyword>
<keyword evidence="7 13" id="KW-1133">Transmembrane helix</keyword>
<evidence type="ECO:0000313" key="15">
    <source>
        <dbReference type="EMBL" id="OWF46487.1"/>
    </source>
</evidence>
<dbReference type="AlphaFoldDB" id="A0A210QCK8"/>
<dbReference type="InterPro" id="IPR001296">
    <property type="entry name" value="Glyco_trans_1"/>
</dbReference>
<gene>
    <name evidence="15" type="ORF">KP79_PYT05233</name>
</gene>
<comment type="subcellular location">
    <subcellularLocation>
        <location evidence="1">Endoplasmic reticulum membrane</location>
        <topology evidence="1">Single-pass membrane protein</topology>
    </subcellularLocation>
</comment>
<dbReference type="EMBL" id="NEDP02004182">
    <property type="protein sequence ID" value="OWF46487.1"/>
    <property type="molecule type" value="Genomic_DNA"/>
</dbReference>
<dbReference type="SUPFAM" id="SSF53756">
    <property type="entry name" value="UDP-Glycosyltransferase/glycogen phosphorylase"/>
    <property type="match status" value="1"/>
</dbReference>
<dbReference type="OrthoDB" id="614844at2759"/>
<keyword evidence="16" id="KW-1185">Reference proteome</keyword>
<dbReference type="PANTHER" id="PTHR13036">
    <property type="entry name" value="BETA1,4 MANNOSYLTRANSFERASE"/>
    <property type="match status" value="1"/>
</dbReference>
<dbReference type="Proteomes" id="UP000242188">
    <property type="component" value="Unassembled WGS sequence"/>
</dbReference>
<evidence type="ECO:0000259" key="14">
    <source>
        <dbReference type="Pfam" id="PF00534"/>
    </source>
</evidence>
<evidence type="ECO:0000256" key="11">
    <source>
        <dbReference type="ARBA" id="ARBA00033088"/>
    </source>
</evidence>
<dbReference type="Pfam" id="PF00534">
    <property type="entry name" value="Glycos_transf_1"/>
    <property type="match status" value="1"/>
</dbReference>
<reference evidence="15 16" key="1">
    <citation type="journal article" date="2017" name="Nat. Ecol. Evol.">
        <title>Scallop genome provides insights into evolution of bilaterian karyotype and development.</title>
        <authorList>
            <person name="Wang S."/>
            <person name="Zhang J."/>
            <person name="Jiao W."/>
            <person name="Li J."/>
            <person name="Xun X."/>
            <person name="Sun Y."/>
            <person name="Guo X."/>
            <person name="Huan P."/>
            <person name="Dong B."/>
            <person name="Zhang L."/>
            <person name="Hu X."/>
            <person name="Sun X."/>
            <person name="Wang J."/>
            <person name="Zhao C."/>
            <person name="Wang Y."/>
            <person name="Wang D."/>
            <person name="Huang X."/>
            <person name="Wang R."/>
            <person name="Lv J."/>
            <person name="Li Y."/>
            <person name="Zhang Z."/>
            <person name="Liu B."/>
            <person name="Lu W."/>
            <person name="Hui Y."/>
            <person name="Liang J."/>
            <person name="Zhou Z."/>
            <person name="Hou R."/>
            <person name="Li X."/>
            <person name="Liu Y."/>
            <person name="Li H."/>
            <person name="Ning X."/>
            <person name="Lin Y."/>
            <person name="Zhao L."/>
            <person name="Xing Q."/>
            <person name="Dou J."/>
            <person name="Li Y."/>
            <person name="Mao J."/>
            <person name="Guo H."/>
            <person name="Dou H."/>
            <person name="Li T."/>
            <person name="Mu C."/>
            <person name="Jiang W."/>
            <person name="Fu Q."/>
            <person name="Fu X."/>
            <person name="Miao Y."/>
            <person name="Liu J."/>
            <person name="Yu Q."/>
            <person name="Li R."/>
            <person name="Liao H."/>
            <person name="Li X."/>
            <person name="Kong Y."/>
            <person name="Jiang Z."/>
            <person name="Chourrout D."/>
            <person name="Li R."/>
            <person name="Bao Z."/>
        </authorList>
    </citation>
    <scope>NUCLEOTIDE SEQUENCE [LARGE SCALE GENOMIC DNA]</scope>
    <source>
        <strain evidence="15 16">PY_sf001</strain>
    </source>
</reference>
<feature type="transmembrane region" description="Helical" evidence="13">
    <location>
        <begin position="98"/>
        <end position="119"/>
    </location>
</feature>